<dbReference type="EMBL" id="CAIX01000149">
    <property type="protein sequence ID" value="CCI47058.1"/>
    <property type="molecule type" value="Genomic_DNA"/>
</dbReference>
<protein>
    <submittedName>
        <fullName evidence="2">Uncharacterized protein</fullName>
    </submittedName>
</protein>
<sequence length="405" mass="46186">MEYFPSFPTSTSTSFASGSVMQQVLSVEMESSTLTSVDEAMALLAKLLPDTIDTAYSKQALLQGLETACWKDIGVVNSNSKLTPIPTSRISYQQLLTGMQKRYKQTQTELNASEIQLAETIQQSQFLSDQIRSLEKALELKAARLESKTNPTLQRRKDLRNWACEELERSIVRFDELESDLERQISLIVMKDARVPLSDETTEETQYFDPNTNAEHNHLTALISATEFSNETLKNSIAALKPVLQSRTETLFDHYESIRTYNSEIADTEAEIKRLEEQMKAPTVCHTPRPDWKLVQEYANVLKSDGLLENVLQKADSMALNQRDRSSAQWFFSSDKSTTKKVAQLVNDLIQARAKFYQRDTIKAEKLIVGNLQAELERTEGHVQIIHKMCMEYKGEENILRKLNR</sequence>
<dbReference type="AlphaFoldDB" id="A0A024GK12"/>
<gene>
    <name evidence="2" type="ORF">BN9_080140</name>
</gene>
<accession>A0A024GK12</accession>
<feature type="coiled-coil region" evidence="1">
    <location>
        <begin position="96"/>
        <end position="137"/>
    </location>
</feature>
<reference evidence="2 3" key="1">
    <citation type="submission" date="2012-05" db="EMBL/GenBank/DDBJ databases">
        <title>Recombination and specialization in a pathogen metapopulation.</title>
        <authorList>
            <person name="Gardiner A."/>
            <person name="Kemen E."/>
            <person name="Schultz-Larsen T."/>
            <person name="MacLean D."/>
            <person name="Van Oosterhout C."/>
            <person name="Jones J.D.G."/>
        </authorList>
    </citation>
    <scope>NUCLEOTIDE SEQUENCE [LARGE SCALE GENOMIC DNA]</scope>
    <source>
        <strain evidence="2 3">Ac Nc2</strain>
    </source>
</reference>
<keyword evidence="3" id="KW-1185">Reference proteome</keyword>
<dbReference type="Proteomes" id="UP000053237">
    <property type="component" value="Unassembled WGS sequence"/>
</dbReference>
<evidence type="ECO:0000313" key="2">
    <source>
        <dbReference type="EMBL" id="CCI47058.1"/>
    </source>
</evidence>
<organism evidence="2 3">
    <name type="scientific">Albugo candida</name>
    <dbReference type="NCBI Taxonomy" id="65357"/>
    <lineage>
        <taxon>Eukaryota</taxon>
        <taxon>Sar</taxon>
        <taxon>Stramenopiles</taxon>
        <taxon>Oomycota</taxon>
        <taxon>Peronosporomycetes</taxon>
        <taxon>Albuginales</taxon>
        <taxon>Albuginaceae</taxon>
        <taxon>Albugo</taxon>
    </lineage>
</organism>
<evidence type="ECO:0000313" key="3">
    <source>
        <dbReference type="Proteomes" id="UP000053237"/>
    </source>
</evidence>
<evidence type="ECO:0000256" key="1">
    <source>
        <dbReference type="SAM" id="Coils"/>
    </source>
</evidence>
<keyword evidence="1" id="KW-0175">Coiled coil</keyword>
<comment type="caution">
    <text evidence="2">The sequence shown here is derived from an EMBL/GenBank/DDBJ whole genome shotgun (WGS) entry which is preliminary data.</text>
</comment>
<name>A0A024GK12_9STRA</name>
<proteinExistence type="predicted"/>
<dbReference type="InParanoid" id="A0A024GK12"/>